<keyword evidence="6" id="KW-1185">Reference proteome</keyword>
<dbReference type="GO" id="GO:0005739">
    <property type="term" value="C:mitochondrion"/>
    <property type="evidence" value="ECO:0007669"/>
    <property type="project" value="TreeGrafter"/>
</dbReference>
<feature type="compositionally biased region" description="Basic and acidic residues" evidence="3">
    <location>
        <begin position="491"/>
        <end position="507"/>
    </location>
</feature>
<reference evidence="5 6" key="1">
    <citation type="journal article" date="2018" name="Mol. Biol. Evol.">
        <title>Broad Genomic Sampling Reveals a Smut Pathogenic Ancestry of the Fungal Clade Ustilaginomycotina.</title>
        <authorList>
            <person name="Kijpornyongpan T."/>
            <person name="Mondo S.J."/>
            <person name="Barry K."/>
            <person name="Sandor L."/>
            <person name="Lee J."/>
            <person name="Lipzen A."/>
            <person name="Pangilinan J."/>
            <person name="LaButti K."/>
            <person name="Hainaut M."/>
            <person name="Henrissat B."/>
            <person name="Grigoriev I.V."/>
            <person name="Spatafora J.W."/>
            <person name="Aime M.C."/>
        </authorList>
    </citation>
    <scope>NUCLEOTIDE SEQUENCE [LARGE SCALE GENOMIC DNA]</scope>
    <source>
        <strain evidence="5 6">MCA 3882</strain>
    </source>
</reference>
<keyword evidence="1" id="KW-0547">Nucleotide-binding</keyword>
<evidence type="ECO:0000256" key="3">
    <source>
        <dbReference type="SAM" id="MobiDB-lite"/>
    </source>
</evidence>
<evidence type="ECO:0000259" key="4">
    <source>
        <dbReference type="Pfam" id="PF01926"/>
    </source>
</evidence>
<evidence type="ECO:0000313" key="5">
    <source>
        <dbReference type="EMBL" id="PWN36023.1"/>
    </source>
</evidence>
<protein>
    <recommendedName>
        <fullName evidence="4">G domain-containing protein</fullName>
    </recommendedName>
</protein>
<dbReference type="GeneID" id="37018222"/>
<gene>
    <name evidence="5" type="ORF">FA14DRAFT_121078</name>
</gene>
<keyword evidence="2" id="KW-0342">GTP-binding</keyword>
<organism evidence="5 6">
    <name type="scientific">Meira miltonrushii</name>
    <dbReference type="NCBI Taxonomy" id="1280837"/>
    <lineage>
        <taxon>Eukaryota</taxon>
        <taxon>Fungi</taxon>
        <taxon>Dikarya</taxon>
        <taxon>Basidiomycota</taxon>
        <taxon>Ustilaginomycotina</taxon>
        <taxon>Exobasidiomycetes</taxon>
        <taxon>Exobasidiales</taxon>
        <taxon>Brachybasidiaceae</taxon>
        <taxon>Meira</taxon>
    </lineage>
</organism>
<dbReference type="FunCoup" id="A0A316VI73">
    <property type="interactions" value="357"/>
</dbReference>
<dbReference type="InParanoid" id="A0A316VI73"/>
<dbReference type="InterPro" id="IPR027417">
    <property type="entry name" value="P-loop_NTPase"/>
</dbReference>
<dbReference type="STRING" id="1280837.A0A316VI73"/>
<dbReference type="AlphaFoldDB" id="A0A316VI73"/>
<dbReference type="PANTHER" id="PTHR45782">
    <property type="entry name" value="MITOCHONDRIAL RIBOSOME-ASSOCIATED GTPASE 1"/>
    <property type="match status" value="1"/>
</dbReference>
<dbReference type="Gene3D" id="3.40.50.300">
    <property type="entry name" value="P-loop containing nucleotide triphosphate hydrolases"/>
    <property type="match status" value="1"/>
</dbReference>
<dbReference type="GO" id="GO:0003924">
    <property type="term" value="F:GTPase activity"/>
    <property type="evidence" value="ECO:0007669"/>
    <property type="project" value="TreeGrafter"/>
</dbReference>
<evidence type="ECO:0000256" key="1">
    <source>
        <dbReference type="ARBA" id="ARBA00022741"/>
    </source>
</evidence>
<evidence type="ECO:0000256" key="2">
    <source>
        <dbReference type="ARBA" id="ARBA00023134"/>
    </source>
</evidence>
<dbReference type="InterPro" id="IPR006073">
    <property type="entry name" value="GTP-bd"/>
</dbReference>
<dbReference type="RefSeq" id="XP_025356325.1">
    <property type="nucleotide sequence ID" value="XM_025496441.1"/>
</dbReference>
<evidence type="ECO:0000313" key="6">
    <source>
        <dbReference type="Proteomes" id="UP000245771"/>
    </source>
</evidence>
<dbReference type="GO" id="GO:0032543">
    <property type="term" value="P:mitochondrial translation"/>
    <property type="evidence" value="ECO:0007669"/>
    <property type="project" value="TreeGrafter"/>
</dbReference>
<sequence length="567" mass="63592">MPRQLRSIANGFRDVIHGIGKDEASQTIKASIPAANQKEDDFANLPFQPRRSFPLPNHIPSWYAGHMYRAMRSLPVLLSRQPPPLIIETRDARLPISSVNPAFEEMFHSMKGIVNKNKGGNSNQIDTKDEERSIADLREWRRRRLIIYNKADLVDTRLHAPIRSAFEKHEGHDVMFIDSRKDSDIRRVMRWAQQRAASLTSSSEEKDFGKTSDGSKSTDTGLIPRAARRQNLTGAFRHTSTPEEGVRLVILGMPNVGKSSLLNALRRFGTGAGKAASTAPEPGHTRKLTGTVRITKKIPVERNKDGEVTQLKHSKSDEPAIYVYDTPGVMVPYLGNGPQGAEKGVKLAVAAGIKSSLFDAIGLADYLLYRLNLQWAWRWKRWKESQSNDPEPLPAYLTGLPMGRVTATVSTDEIGPQDAFGPTNEVHALLERLALRAPGTLSKNGIRDLDAAANFMLERWRNGKLGSGELDCECADRASRRAMEKIRWTDLRDQENKRKSSEGKAEVEGSSLLSKRQTKARQRAIEDVIRDNRLREKGVRVVGLLSSKRGRRKPGQKRIEGTIRRRR</sequence>
<dbReference type="PANTHER" id="PTHR45782:SF4">
    <property type="entry name" value="MITOCHONDRIAL RIBOSOME-ASSOCIATED GTPASE 1"/>
    <property type="match status" value="1"/>
</dbReference>
<feature type="domain" description="G" evidence="4">
    <location>
        <begin position="248"/>
        <end position="334"/>
    </location>
</feature>
<dbReference type="Proteomes" id="UP000245771">
    <property type="component" value="Unassembled WGS sequence"/>
</dbReference>
<name>A0A316VI73_9BASI</name>
<dbReference type="EMBL" id="KZ819603">
    <property type="protein sequence ID" value="PWN36023.1"/>
    <property type="molecule type" value="Genomic_DNA"/>
</dbReference>
<dbReference type="OrthoDB" id="269151at2759"/>
<dbReference type="Gene3D" id="1.10.1580.10">
    <property type="match status" value="1"/>
</dbReference>
<feature type="region of interest" description="Disordered" evidence="3">
    <location>
        <begin position="491"/>
        <end position="518"/>
    </location>
</feature>
<proteinExistence type="predicted"/>
<dbReference type="Pfam" id="PF01926">
    <property type="entry name" value="MMR_HSR1"/>
    <property type="match status" value="1"/>
</dbReference>
<dbReference type="SUPFAM" id="SSF52540">
    <property type="entry name" value="P-loop containing nucleoside triphosphate hydrolases"/>
    <property type="match status" value="1"/>
</dbReference>
<dbReference type="InterPro" id="IPR023179">
    <property type="entry name" value="GTP-bd_ortho_bundle_sf"/>
</dbReference>
<feature type="region of interest" description="Disordered" evidence="3">
    <location>
        <begin position="199"/>
        <end position="239"/>
    </location>
</feature>
<feature type="compositionally biased region" description="Basic and acidic residues" evidence="3">
    <location>
        <begin position="557"/>
        <end position="567"/>
    </location>
</feature>
<feature type="region of interest" description="Disordered" evidence="3">
    <location>
        <begin position="545"/>
        <end position="567"/>
    </location>
</feature>
<accession>A0A316VI73</accession>
<dbReference type="GO" id="GO:0005525">
    <property type="term" value="F:GTP binding"/>
    <property type="evidence" value="ECO:0007669"/>
    <property type="project" value="UniProtKB-KW"/>
</dbReference>